<dbReference type="EMBL" id="BLLB01000002">
    <property type="protein sequence ID" value="GFH04487.1"/>
    <property type="molecule type" value="Genomic_DNA"/>
</dbReference>
<accession>A0A7I9ZUU3</accession>
<dbReference type="RefSeq" id="WP_163893498.1">
    <property type="nucleotide sequence ID" value="NZ_BLLB01000002.1"/>
</dbReference>
<reference evidence="1 2" key="1">
    <citation type="journal article" date="2019" name="Emerg. Microbes Infect.">
        <title>Comprehensive subspecies identification of 175 nontuberculous mycobacteria species based on 7547 genomic profiles.</title>
        <authorList>
            <person name="Matsumoto Y."/>
            <person name="Kinjo T."/>
            <person name="Motooka D."/>
            <person name="Nabeya D."/>
            <person name="Jung N."/>
            <person name="Uechi K."/>
            <person name="Horii T."/>
            <person name="Iida T."/>
            <person name="Fujita J."/>
            <person name="Nakamura S."/>
        </authorList>
    </citation>
    <scope>NUCLEOTIDE SEQUENCE [LARGE SCALE GENOMIC DNA]</scope>
    <source>
        <strain evidence="1 2">JCM 30996</strain>
    </source>
</reference>
<dbReference type="AlphaFoldDB" id="A0A7I9ZUU3"/>
<gene>
    <name evidence="1" type="ORF">MHIP_49700</name>
</gene>
<protein>
    <submittedName>
        <fullName evidence="1">Uncharacterized protein</fullName>
    </submittedName>
</protein>
<proteinExistence type="predicted"/>
<evidence type="ECO:0000313" key="2">
    <source>
        <dbReference type="Proteomes" id="UP000465304"/>
    </source>
</evidence>
<evidence type="ECO:0000313" key="1">
    <source>
        <dbReference type="EMBL" id="GFH04487.1"/>
    </source>
</evidence>
<dbReference type="Proteomes" id="UP000465304">
    <property type="component" value="Unassembled WGS sequence"/>
</dbReference>
<name>A0A7I9ZUU3_9MYCO</name>
<keyword evidence="2" id="KW-1185">Reference proteome</keyword>
<organism evidence="1 2">
    <name type="scientific">Mycolicibacterium hippocampi</name>
    <dbReference type="NCBI Taxonomy" id="659824"/>
    <lineage>
        <taxon>Bacteria</taxon>
        <taxon>Bacillati</taxon>
        <taxon>Actinomycetota</taxon>
        <taxon>Actinomycetes</taxon>
        <taxon>Mycobacteriales</taxon>
        <taxon>Mycobacteriaceae</taxon>
        <taxon>Mycolicibacterium</taxon>
    </lineage>
</organism>
<sequence length="404" mass="44379">MAFEHYLSYGSTDQLTARTLTDFYDGLLVPGTVAAFQADGTKGFVLTLSAAHQKPYIIDPRFPLFQNRLSTPKKSHVSLATVLGDPSLVSEHSAPTADEFDDARCQVIARSWVEFNAGYTTVSSKHFAKYAKRLGREIAPTNSQVPRLILAPYVMSSGIDDGWWDVSERLYAHTIAAAQAIPTDIGVFRVVAAKSTAALEQLLTQPAASEPGVFIWVDNLHELESSVEDLVRYGRAIRGAKERGLGTWALYGGYFSVVMGQFGLAGSSHGIGYGESRQWKELPSSGPPPARFYLPRVHRYVATDLAEFLWNEAPELVNSAVYSGSPAALDYHDLMAHSVRCRQTEINDCDGLSPAVIAQRLRQTNREFSEALNTLSIPSALRRKAIDAHIHLPQWADAIDAIAR</sequence>
<comment type="caution">
    <text evidence="1">The sequence shown here is derived from an EMBL/GenBank/DDBJ whole genome shotgun (WGS) entry which is preliminary data.</text>
</comment>